<protein>
    <recommendedName>
        <fullName evidence="4">Cohesin domain-containing protein</fullName>
    </recommendedName>
</protein>
<dbReference type="CDD" id="cd08547">
    <property type="entry name" value="Type_II_cohesin"/>
    <property type="match status" value="1"/>
</dbReference>
<dbReference type="InterPro" id="IPR002102">
    <property type="entry name" value="Cohesin_dom"/>
</dbReference>
<dbReference type="Gene3D" id="1.10.1330.10">
    <property type="entry name" value="Dockerin domain"/>
    <property type="match status" value="1"/>
</dbReference>
<dbReference type="Proteomes" id="UP000824082">
    <property type="component" value="Unassembled WGS sequence"/>
</dbReference>
<evidence type="ECO:0000313" key="6">
    <source>
        <dbReference type="Proteomes" id="UP000824082"/>
    </source>
</evidence>
<accession>A0A9D1ITK2</accession>
<dbReference type="GO" id="GO:0005576">
    <property type="term" value="C:extracellular region"/>
    <property type="evidence" value="ECO:0007669"/>
    <property type="project" value="UniProtKB-SubCell"/>
</dbReference>
<reference evidence="5" key="1">
    <citation type="submission" date="2020-10" db="EMBL/GenBank/DDBJ databases">
        <authorList>
            <person name="Gilroy R."/>
        </authorList>
    </citation>
    <scope>NUCLEOTIDE SEQUENCE</scope>
    <source>
        <strain evidence="5">4509</strain>
    </source>
</reference>
<dbReference type="InterPro" id="IPR018247">
    <property type="entry name" value="EF_Hand_1_Ca_BS"/>
</dbReference>
<dbReference type="Pfam" id="PF00404">
    <property type="entry name" value="Dockerin_1"/>
    <property type="match status" value="1"/>
</dbReference>
<dbReference type="SUPFAM" id="SSF63446">
    <property type="entry name" value="Type I dockerin domain"/>
    <property type="match status" value="1"/>
</dbReference>
<dbReference type="InterPro" id="IPR036439">
    <property type="entry name" value="Dockerin_dom_sf"/>
</dbReference>
<evidence type="ECO:0000313" key="5">
    <source>
        <dbReference type="EMBL" id="HIU42496.1"/>
    </source>
</evidence>
<dbReference type="PROSITE" id="PS00018">
    <property type="entry name" value="EF_HAND_1"/>
    <property type="match status" value="1"/>
</dbReference>
<reference evidence="5" key="2">
    <citation type="journal article" date="2021" name="PeerJ">
        <title>Extensive microbial diversity within the chicken gut microbiome revealed by metagenomics and culture.</title>
        <authorList>
            <person name="Gilroy R."/>
            <person name="Ravi A."/>
            <person name="Getino M."/>
            <person name="Pursley I."/>
            <person name="Horton D.L."/>
            <person name="Alikhan N.F."/>
            <person name="Baker D."/>
            <person name="Gharbi K."/>
            <person name="Hall N."/>
            <person name="Watson M."/>
            <person name="Adriaenssens E.M."/>
            <person name="Foster-Nyarko E."/>
            <person name="Jarju S."/>
            <person name="Secka A."/>
            <person name="Antonio M."/>
            <person name="Oren A."/>
            <person name="Chaudhuri R.R."/>
            <person name="La Ragione R."/>
            <person name="Hildebrand F."/>
            <person name="Pallen M.J."/>
        </authorList>
    </citation>
    <scope>NUCLEOTIDE SEQUENCE</scope>
    <source>
        <strain evidence="5">4509</strain>
    </source>
</reference>
<dbReference type="AlphaFoldDB" id="A0A9D1ITK2"/>
<keyword evidence="2" id="KW-0964">Secreted</keyword>
<dbReference type="GO" id="GO:0000272">
    <property type="term" value="P:polysaccharide catabolic process"/>
    <property type="evidence" value="ECO:0007669"/>
    <property type="project" value="InterPro"/>
</dbReference>
<keyword evidence="3" id="KW-0677">Repeat</keyword>
<dbReference type="GO" id="GO:0030246">
    <property type="term" value="F:carbohydrate binding"/>
    <property type="evidence" value="ECO:0007669"/>
    <property type="project" value="InterPro"/>
</dbReference>
<dbReference type="Pfam" id="PF00963">
    <property type="entry name" value="Cohesin"/>
    <property type="match status" value="1"/>
</dbReference>
<dbReference type="InterPro" id="IPR008965">
    <property type="entry name" value="CBM2/CBM3_carb-bd_dom_sf"/>
</dbReference>
<sequence length="268" mass="28538">MALANVAQYFDLGYWRNQGDWGAFGSAMTVHGVSFYNSALSADDVASLGAYEPPVVEPDAITASVVDTTAAESYDVGDTFTVDVTAAGNVDLGGYQFTLKYDNTVLEPVLPDDSSDPDVTVSNDGENGIVALKVDLNGENTMVLGEEAITLFSLDFEVIAAPEAGSTELTLADTVFAYYDASGAVQAYDLVPTLNDCTVAIAGTVTYSPYDYNTDGNVDVNDLMALAQMIVNEDTFEDASFTYDVNEDTTVDVLDVMTLAQMIVNEEV</sequence>
<gene>
    <name evidence="5" type="ORF">IAD19_08110</name>
</gene>
<dbReference type="GO" id="GO:0004553">
    <property type="term" value="F:hydrolase activity, hydrolyzing O-glycosyl compounds"/>
    <property type="evidence" value="ECO:0007669"/>
    <property type="project" value="InterPro"/>
</dbReference>
<evidence type="ECO:0000256" key="3">
    <source>
        <dbReference type="ARBA" id="ARBA00022737"/>
    </source>
</evidence>
<proteinExistence type="predicted"/>
<evidence type="ECO:0000259" key="4">
    <source>
        <dbReference type="Pfam" id="PF00963"/>
    </source>
</evidence>
<evidence type="ECO:0000256" key="1">
    <source>
        <dbReference type="ARBA" id="ARBA00004613"/>
    </source>
</evidence>
<dbReference type="Gene3D" id="2.60.40.680">
    <property type="match status" value="1"/>
</dbReference>
<comment type="subcellular location">
    <subcellularLocation>
        <location evidence="1">Secreted</location>
    </subcellularLocation>
</comment>
<comment type="caution">
    <text evidence="5">The sequence shown here is derived from an EMBL/GenBank/DDBJ whole genome shotgun (WGS) entry which is preliminary data.</text>
</comment>
<name>A0A9D1ITK2_9FIRM</name>
<feature type="domain" description="Cohesin" evidence="4">
    <location>
        <begin position="69"/>
        <end position="178"/>
    </location>
</feature>
<dbReference type="InterPro" id="IPR002105">
    <property type="entry name" value="Dockerin_1_rpt"/>
</dbReference>
<dbReference type="SUPFAM" id="SSF49384">
    <property type="entry name" value="Carbohydrate-binding domain"/>
    <property type="match status" value="1"/>
</dbReference>
<dbReference type="EMBL" id="DVMX01000151">
    <property type="protein sequence ID" value="HIU42496.1"/>
    <property type="molecule type" value="Genomic_DNA"/>
</dbReference>
<evidence type="ECO:0000256" key="2">
    <source>
        <dbReference type="ARBA" id="ARBA00022525"/>
    </source>
</evidence>
<organism evidence="5 6">
    <name type="scientific">Candidatus Egerieicola faecale</name>
    <dbReference type="NCBI Taxonomy" id="2840774"/>
    <lineage>
        <taxon>Bacteria</taxon>
        <taxon>Bacillati</taxon>
        <taxon>Bacillota</taxon>
        <taxon>Clostridia</taxon>
        <taxon>Eubacteriales</taxon>
        <taxon>Oscillospiraceae</taxon>
        <taxon>Oscillospiraceae incertae sedis</taxon>
        <taxon>Candidatus Egerieicola</taxon>
    </lineage>
</organism>